<accession>A0ABW0EGT6</accession>
<name>A0ABW0EGT6_9PSEU</name>
<reference evidence="2" key="1">
    <citation type="journal article" date="2019" name="Int. J. Syst. Evol. Microbiol.">
        <title>The Global Catalogue of Microorganisms (GCM) 10K type strain sequencing project: providing services to taxonomists for standard genome sequencing and annotation.</title>
        <authorList>
            <consortium name="The Broad Institute Genomics Platform"/>
            <consortium name="The Broad Institute Genome Sequencing Center for Infectious Disease"/>
            <person name="Wu L."/>
            <person name="Ma J."/>
        </authorList>
    </citation>
    <scope>NUCLEOTIDE SEQUENCE [LARGE SCALE GENOMIC DNA]</scope>
    <source>
        <strain evidence="2">CCUG 59778</strain>
    </source>
</reference>
<gene>
    <name evidence="1" type="ORF">ACFPM7_06005</name>
</gene>
<proteinExistence type="predicted"/>
<evidence type="ECO:0000313" key="1">
    <source>
        <dbReference type="EMBL" id="MFC5286598.1"/>
    </source>
</evidence>
<dbReference type="EMBL" id="JBHSKF010000002">
    <property type="protein sequence ID" value="MFC5286598.1"/>
    <property type="molecule type" value="Genomic_DNA"/>
</dbReference>
<comment type="caution">
    <text evidence="1">The sequence shown here is derived from an EMBL/GenBank/DDBJ whole genome shotgun (WGS) entry which is preliminary data.</text>
</comment>
<dbReference type="RefSeq" id="WP_378244677.1">
    <property type="nucleotide sequence ID" value="NZ_JBHSKF010000002.1"/>
</dbReference>
<evidence type="ECO:0008006" key="3">
    <source>
        <dbReference type="Google" id="ProtNLM"/>
    </source>
</evidence>
<keyword evidence="2" id="KW-1185">Reference proteome</keyword>
<evidence type="ECO:0000313" key="2">
    <source>
        <dbReference type="Proteomes" id="UP001596157"/>
    </source>
</evidence>
<sequence>MSKRTDIIRWALFGAAAILLVVFIAAQTRGNVDVSYGTSPSRGGVGKATGEPVALPSAGELSAMLGREPVVRLPGSVARWDEPRVRAAIGDADLRILVTPPGLSDEQRDLIREVDAADLRVVGTETSGGGLQAASSDLAGWRSQFATGDVTSQLLALIARIREQPDPGDLDLLRFRAPTTAELDTVAADLRADGFHAADGATAAKPDGDAPLVVALPRQPFGEPVAEYGPALARMFPDQPVVVMYGEWVEYHGPNAEEFVDVASGSFYGQFGSLIARSAYPQSNVLNAYLGRVQDVRYAGLFDRPLPYQPFDPLRVTLPALPWLFAACVLAALVLSVRARPRPGATPTGQVARIAGLTTLAIEMSALSRHPALVRAIGKLNNARVALDSDLSERHLRRLLADAEHELDIAARDLGRADYRPGVYLAGGI</sequence>
<protein>
    <recommendedName>
        <fullName evidence="3">DUF4350 domain-containing protein</fullName>
    </recommendedName>
</protein>
<dbReference type="Proteomes" id="UP001596157">
    <property type="component" value="Unassembled WGS sequence"/>
</dbReference>
<organism evidence="1 2">
    <name type="scientific">Actinokineospora guangxiensis</name>
    <dbReference type="NCBI Taxonomy" id="1490288"/>
    <lineage>
        <taxon>Bacteria</taxon>
        <taxon>Bacillati</taxon>
        <taxon>Actinomycetota</taxon>
        <taxon>Actinomycetes</taxon>
        <taxon>Pseudonocardiales</taxon>
        <taxon>Pseudonocardiaceae</taxon>
        <taxon>Actinokineospora</taxon>
    </lineage>
</organism>